<evidence type="ECO:0000313" key="2">
    <source>
        <dbReference type="Proteomes" id="UP000321272"/>
    </source>
</evidence>
<evidence type="ECO:0000313" key="1">
    <source>
        <dbReference type="EMBL" id="QEA39142.1"/>
    </source>
</evidence>
<accession>A0A5B8SPU2</accession>
<dbReference type="OrthoDB" id="9052589at2"/>
<reference evidence="1 2" key="1">
    <citation type="submission" date="2019-06" db="EMBL/GenBank/DDBJ databases">
        <title>Genome analyses of bacteria isolated from kimchi.</title>
        <authorList>
            <person name="Lee S."/>
            <person name="Ahn S."/>
            <person name="Roh S."/>
        </authorList>
    </citation>
    <scope>NUCLEOTIDE SEQUENCE [LARGE SCALE GENOMIC DNA]</scope>
    <source>
        <strain evidence="1 2">CBA4606</strain>
    </source>
</reference>
<organism evidence="1 2">
    <name type="scientific">Pistricoccus aurantiacus</name>
    <dbReference type="NCBI Taxonomy" id="1883414"/>
    <lineage>
        <taxon>Bacteria</taxon>
        <taxon>Pseudomonadati</taxon>
        <taxon>Pseudomonadota</taxon>
        <taxon>Gammaproteobacteria</taxon>
        <taxon>Oceanospirillales</taxon>
        <taxon>Halomonadaceae</taxon>
        <taxon>Pistricoccus</taxon>
    </lineage>
</organism>
<name>A0A5B8SPU2_9GAMM</name>
<dbReference type="RefSeq" id="WP_147184197.1">
    <property type="nucleotide sequence ID" value="NZ_CP042382.1"/>
</dbReference>
<dbReference type="InterPro" id="IPR027417">
    <property type="entry name" value="P-loop_NTPase"/>
</dbReference>
<dbReference type="KEGG" id="paur:FGL86_08685"/>
<gene>
    <name evidence="1" type="ORF">FGL86_08685</name>
</gene>
<dbReference type="Proteomes" id="UP000321272">
    <property type="component" value="Chromosome"/>
</dbReference>
<dbReference type="SUPFAM" id="SSF52540">
    <property type="entry name" value="P-loop containing nucleoside triphosphate hydrolases"/>
    <property type="match status" value="1"/>
</dbReference>
<protein>
    <submittedName>
        <fullName evidence="1">Uncharacterized protein</fullName>
    </submittedName>
</protein>
<dbReference type="AlphaFoldDB" id="A0A5B8SPU2"/>
<dbReference type="EMBL" id="CP042382">
    <property type="protein sequence ID" value="QEA39142.1"/>
    <property type="molecule type" value="Genomic_DNA"/>
</dbReference>
<proteinExistence type="predicted"/>
<sequence length="382" mass="42870">MGVACHIYSASKNGPRGQGGKSEEFISSEKNGIWCCQYHGALIDKNKGGDYPAEVLFAWKELAEARVRKQMNDSPSPLGWVESIELTSFSILSPLPKINLYRNTLMWGKHGSGKTSLLEIAASVTNSCFAERFVNTKRLSECGESYPATISGKVVYSTVDNFDKEIFVEVKGPVISRCDGSRTYLLPPGDLEIIYCSFSNARKQEGEDDVDFFMRALGVDKSALYSLCDIGTKTIIPGDIRLSVSYAYDDENDKEYIERKSDGEPCYNLEIKVEGREFYVTYNGLSGSEKGRLIIDLMITKAREICKERLTLLLIEEVSYNFDESNFERLLVSLSKEDFQSVVLVPPARENEILDNSAELPSLRDKEYLRKWSLAVVGKNDC</sequence>
<keyword evidence="2" id="KW-1185">Reference proteome</keyword>